<evidence type="ECO:0000256" key="1">
    <source>
        <dbReference type="SAM" id="MobiDB-lite"/>
    </source>
</evidence>
<reference evidence="2 3" key="1">
    <citation type="submission" date="2020-04" db="EMBL/GenBank/DDBJ databases">
        <title>Perkinsus chesapeaki whole genome sequence.</title>
        <authorList>
            <person name="Bogema D.R."/>
        </authorList>
    </citation>
    <scope>NUCLEOTIDE SEQUENCE [LARGE SCALE GENOMIC DNA]</scope>
    <source>
        <strain evidence="2">ATCC PRA-425</strain>
    </source>
</reference>
<evidence type="ECO:0000313" key="2">
    <source>
        <dbReference type="EMBL" id="KAF4676477.1"/>
    </source>
</evidence>
<feature type="region of interest" description="Disordered" evidence="1">
    <location>
        <begin position="28"/>
        <end position="124"/>
    </location>
</feature>
<gene>
    <name evidence="2" type="ORF">FOL47_006115</name>
</gene>
<accession>A0A7J6MYR2</accession>
<comment type="caution">
    <text evidence="2">The sequence shown here is derived from an EMBL/GenBank/DDBJ whole genome shotgun (WGS) entry which is preliminary data.</text>
</comment>
<organism evidence="2 3">
    <name type="scientific">Perkinsus chesapeaki</name>
    <name type="common">Clam parasite</name>
    <name type="synonym">Perkinsus andrewsi</name>
    <dbReference type="NCBI Taxonomy" id="330153"/>
    <lineage>
        <taxon>Eukaryota</taxon>
        <taxon>Sar</taxon>
        <taxon>Alveolata</taxon>
        <taxon>Perkinsozoa</taxon>
        <taxon>Perkinsea</taxon>
        <taxon>Perkinsida</taxon>
        <taxon>Perkinsidae</taxon>
        <taxon>Perkinsus</taxon>
    </lineage>
</organism>
<feature type="compositionally biased region" description="Pro residues" evidence="1">
    <location>
        <begin position="1"/>
        <end position="10"/>
    </location>
</feature>
<dbReference type="OrthoDB" id="409293at2759"/>
<name>A0A7J6MYR2_PERCH</name>
<sequence>MTPSPLQPPAPREKGSLSDGDLFSSAFAADVTPAQSRQLFRRMNPTKTRPQPPQHFPPRQQQQPSVGGTRERVSSTVSAKTLTERRPSLEFLPFRGGNSYDDQPRRAGSSSSSSGGTLIEIEGLKGGQRTTADVSGVKMIEVKASPLMRSLAQLQRMFPELHSGATTSSTNEQYFLTDPYATCAFHDTNGLGPVRFTFTTSEYSDYDDVGVTAAMQIRVVLDFASFVESSDCASIIDATDGFPGLSTCYFSTREMKVQLQKRLKRGKRYSFTVLMRMPGIELPDSEGNFNSFSLIIEYYQLRYIEQTKSPLALTKLVKLNADTYGASNTNGWVTEFTLRSQESYQAGDIQLMTFALKTVGTMNSAYSIDIIAHPTDKWRLGTPGAACQGYTTKRFISGSSCLLRSYPGSDGTQANGFRLVIDSPPAQDHSSEFQVRIPNPTEAVNMVWVAISLRDSNLDVDRYAHSVLLDRPVHVAASSQQWVTLEFYPGNTIQPLRPIRGSAVTYAGSIIIEPPRGFKIVDSVPPQAVEGKDAVVGLWTSSASDNFWQLKIVQTTAFKDTQFTVKLMVENPAEASSATSWKLIDATEPFPNIIAATRDVRGFPIYAEMTATLAHSNQVLSAANVIRFTLTPMQYLGHVENAKMIITAPRGFTIQKRCPKFNPVEMPEVVCKGNEGRQMTLTFPQPASVTAGETMIFDVEFMNPSSTPPSSENLWYVYTVRPDGIGADVTKIQGFELYPKEFATFAVAPKSRYQGNRDVVIRFSPAETIPYDDYLRIRAPESINWYTGDATGDAAAIAAALAFSSAAADTSAVGMLTSDPIMEPLTPNVLAFRVLEQLQAGFEYGFKAVATVPSEAPVSNRWWLEHYRLTGDVEEPFLYIASMGGQGFRTQVLSEVSVTPYSSVEEAWENPTTIVFETSSDVSTIPAQGAASSRRAELLVQGPPGFTFICPLKNVEIAVGDSITQHLPEDRECSVLHSVESERNKLHVYFDNPDAGLKADTRYAFIVDMVNSLYVNPTSNYFKLSTRIGGQVVEEKTIEGFQLTKRMSDTRYISLPTREDRRAGATDNLVTFVMGLTVDAPAGGLLVLIAPKGFSLVRNGYTRSCEIEEASGMGTRYAEFPALDELTCRCPVNDYTAELTIPRVLPKGDYAIQARVSNPLVTPEHNFWNILIKDEDNPRGTIMSESWIDGMVIQEILNPRIVPYNAANAIPGEAAPNPIDIFFTTTTLLPNSRSDPNGGLIMVTAPQGFYFPAVCRYFTTTIQVDEANGGALLPPGTTCQGDGVRTVTVRTPTGTFLDPGTYGFRVLIENPSAPFEDFKTEDKKWELKTLLSDGTMVDYNGAAYGFPVRHRARYFFIQALSQVGLYRTVVKISFSIYETLPPQANITIITPDTLTVDAAAGLPCVYPTPEQIENAIPGTDPNTLVNSQDIRADFGQSLLSDAAQLPGYISCKVVSSNVIVLKNEEEARTGRPLLAGPTYEQILTNVMNPQSTPELNLWRMEAHTVRENAPETWATTGYIILPELADVSVVSSNPAYGLFTTFTFSLTPITRIPESGSILIHAPVEGYYFGPRLVDPTVERDLLSTIPPPAGGTMPRPPVDQDIECSILAPIEAEGEWTCPFSFTPCLKVEAIQLQRLQTPDVAVEDSSAYQRACDELQQLCDNADFHGPTFQLGNDRILHCVSSGGRLEITLGITTLLEKDIPLSFSVTGYNADLPTSGEAQAAQIDNLWNFVTRDSDSSKTILDRKTSVGFDQLGVIYVDLISPDQTKVSVSDNIVEVHLRLSTQVNPPARLAITYPPEFARDSATVREVTTSGDFPRKVDWRFSGNQLQIDSKDEPLRRDVQLILRMTVSNPHISPPDEFNIWRFETLSLNPLNLYNKSDVNYDVSGFKIYGSFRRAEIASRVSSPAVENTVGIWFVLESDLPREDENPTSYLRIWFPPGFAPVDASCGLRSFNLEYQRYVGTDSFFPLTKNFVALPAGSLCESGMDTKKNLMYVELLVDKNLEYGLDYGFQDVPGFELKLLHTAKIDAEKTNQREPLNLLTFTLKSIKILPGNTVVMVDGPPGFVFTCAFVSYVNLGPTTTCTPDANKVQFQFDALDQKEANEEFQIKVYVRNPQFTPQPNTWDFRLLSPLGLFIDIRLGVQGFDITGLVEVTIAPEFTYKRQRNNIAVAFLPSTIMNRADIGNEIVVTAPSGFTFPINCSHFDMKPEASVIPGYEIPEDYVFPPVGTTCRGSDNVLTIRFPAGAGLQRYRYLMRVDVINAKSNANRSIIDADPPFWTFRTRVNNEQVFRIVDANMTVPGFWVTDLVIPQIGAAASPPPSQLSLLMSLSVAILAFM</sequence>
<dbReference type="EMBL" id="JAAPAO010000034">
    <property type="protein sequence ID" value="KAF4676477.1"/>
    <property type="molecule type" value="Genomic_DNA"/>
</dbReference>
<keyword evidence="3" id="KW-1185">Reference proteome</keyword>
<protein>
    <submittedName>
        <fullName evidence="2">Uncharacterized protein</fullName>
    </submittedName>
</protein>
<evidence type="ECO:0000313" key="3">
    <source>
        <dbReference type="Proteomes" id="UP000591131"/>
    </source>
</evidence>
<proteinExistence type="predicted"/>
<dbReference type="Proteomes" id="UP000591131">
    <property type="component" value="Unassembled WGS sequence"/>
</dbReference>
<feature type="region of interest" description="Disordered" evidence="1">
    <location>
        <begin position="1"/>
        <end position="20"/>
    </location>
</feature>